<dbReference type="PANTHER" id="PTHR30537">
    <property type="entry name" value="HTH-TYPE TRANSCRIPTIONAL REGULATOR"/>
    <property type="match status" value="1"/>
</dbReference>
<dbReference type="PANTHER" id="PTHR30537:SF5">
    <property type="entry name" value="HTH-TYPE TRANSCRIPTIONAL ACTIVATOR TTDR-RELATED"/>
    <property type="match status" value="1"/>
</dbReference>
<dbReference type="Pfam" id="PF03466">
    <property type="entry name" value="LysR_substrate"/>
    <property type="match status" value="1"/>
</dbReference>
<protein>
    <submittedName>
        <fullName evidence="6">LysR family transcriptional regulator</fullName>
    </submittedName>
</protein>
<keyword evidence="4" id="KW-0804">Transcription</keyword>
<dbReference type="Proteomes" id="UP000196342">
    <property type="component" value="Unassembled WGS sequence"/>
</dbReference>
<evidence type="ECO:0000313" key="6">
    <source>
        <dbReference type="EMBL" id="OVE48346.1"/>
    </source>
</evidence>
<feature type="domain" description="HTH lysR-type" evidence="5">
    <location>
        <begin position="2"/>
        <end position="59"/>
    </location>
</feature>
<dbReference type="InterPro" id="IPR036390">
    <property type="entry name" value="WH_DNA-bd_sf"/>
</dbReference>
<dbReference type="GO" id="GO:0043565">
    <property type="term" value="F:sequence-specific DNA binding"/>
    <property type="evidence" value="ECO:0007669"/>
    <property type="project" value="TreeGrafter"/>
</dbReference>
<gene>
    <name evidence="6" type="ORF">CBW21_10350</name>
</gene>
<dbReference type="Gene3D" id="1.10.10.10">
    <property type="entry name" value="Winged helix-like DNA-binding domain superfamily/Winged helix DNA-binding domain"/>
    <property type="match status" value="1"/>
</dbReference>
<dbReference type="GO" id="GO:0003700">
    <property type="term" value="F:DNA-binding transcription factor activity"/>
    <property type="evidence" value="ECO:0007669"/>
    <property type="project" value="InterPro"/>
</dbReference>
<evidence type="ECO:0000256" key="2">
    <source>
        <dbReference type="ARBA" id="ARBA00023015"/>
    </source>
</evidence>
<evidence type="ECO:0000259" key="5">
    <source>
        <dbReference type="PROSITE" id="PS50931"/>
    </source>
</evidence>
<evidence type="ECO:0000256" key="3">
    <source>
        <dbReference type="ARBA" id="ARBA00023125"/>
    </source>
</evidence>
<reference evidence="6 7" key="1">
    <citation type="submission" date="2017-05" db="EMBL/GenBank/DDBJ databases">
        <title>Chromobacterium violaceum GHPS1 isolated from Hydrocarbon polluted soil in French Guiana display an awesome secondary metabolite arsenal and a battery of drug and heavy-metal-resistance and detoxification of xenobiotics proteins.</title>
        <authorList>
            <person name="Belbahri L."/>
        </authorList>
    </citation>
    <scope>NUCLEOTIDE SEQUENCE [LARGE SCALE GENOMIC DNA]</scope>
    <source>
        <strain evidence="6 7">GHPS1</strain>
    </source>
</reference>
<organism evidence="6 7">
    <name type="scientific">Chromobacterium violaceum</name>
    <dbReference type="NCBI Taxonomy" id="536"/>
    <lineage>
        <taxon>Bacteria</taxon>
        <taxon>Pseudomonadati</taxon>
        <taxon>Pseudomonadota</taxon>
        <taxon>Betaproteobacteria</taxon>
        <taxon>Neisseriales</taxon>
        <taxon>Chromobacteriaceae</taxon>
        <taxon>Chromobacterium</taxon>
    </lineage>
</organism>
<dbReference type="InterPro" id="IPR036388">
    <property type="entry name" value="WH-like_DNA-bd_sf"/>
</dbReference>
<dbReference type="Pfam" id="PF00126">
    <property type="entry name" value="HTH_1"/>
    <property type="match status" value="1"/>
</dbReference>
<dbReference type="InterPro" id="IPR058163">
    <property type="entry name" value="LysR-type_TF_proteobact-type"/>
</dbReference>
<evidence type="ECO:0000313" key="7">
    <source>
        <dbReference type="Proteomes" id="UP000196342"/>
    </source>
</evidence>
<keyword evidence="3" id="KW-0238">DNA-binding</keyword>
<dbReference type="RefSeq" id="WP_087697833.1">
    <property type="nucleotide sequence ID" value="NZ_NHOO01000007.1"/>
</dbReference>
<dbReference type="PROSITE" id="PS50931">
    <property type="entry name" value="HTH_LYSR"/>
    <property type="match status" value="1"/>
</dbReference>
<dbReference type="SUPFAM" id="SSF53850">
    <property type="entry name" value="Periplasmic binding protein-like II"/>
    <property type="match status" value="1"/>
</dbReference>
<dbReference type="CDD" id="cd08422">
    <property type="entry name" value="PBP2_CrgA_like"/>
    <property type="match status" value="1"/>
</dbReference>
<dbReference type="GO" id="GO:0006351">
    <property type="term" value="P:DNA-templated transcription"/>
    <property type="evidence" value="ECO:0007669"/>
    <property type="project" value="TreeGrafter"/>
</dbReference>
<evidence type="ECO:0000256" key="1">
    <source>
        <dbReference type="ARBA" id="ARBA00009437"/>
    </source>
</evidence>
<name>A0A202B9V1_CHRVL</name>
<dbReference type="FunFam" id="1.10.10.10:FF:000001">
    <property type="entry name" value="LysR family transcriptional regulator"/>
    <property type="match status" value="1"/>
</dbReference>
<keyword evidence="2" id="KW-0805">Transcription regulation</keyword>
<comment type="caution">
    <text evidence="6">The sequence shown here is derived from an EMBL/GenBank/DDBJ whole genome shotgun (WGS) entry which is preliminary data.</text>
</comment>
<evidence type="ECO:0000256" key="4">
    <source>
        <dbReference type="ARBA" id="ARBA00023163"/>
    </source>
</evidence>
<proteinExistence type="inferred from homology"/>
<dbReference type="AlphaFoldDB" id="A0A202B9V1"/>
<dbReference type="InterPro" id="IPR005119">
    <property type="entry name" value="LysR_subst-bd"/>
</dbReference>
<comment type="similarity">
    <text evidence="1">Belongs to the LysR transcriptional regulatory family.</text>
</comment>
<keyword evidence="7" id="KW-1185">Reference proteome</keyword>
<sequence>MLDLNDVALFVQVARLGSFAEAGRRLGLPANTVSRRIQQLENALDSRLMQRSTRKLSLTSAGEAFYQRCAASVDSLLDAGQAQTSGGGEPGGLIRVAATADFFDFLPMEWVAEFLDAHPRVKIEFALSDARADLIADRIDVAFRGGELADSGYVARRLPVAGGGGLMASPAYLASRGAPASLAELAGHDCVTTRIPGEWTTWKLIGPDGREEAVQVGGRFRGDTAQAQRRAALAGLGIALLPPALARLDLEAGRLRPVLPQYRRPGPGLSVLYPSRKHLPAAVSAFVDMVVERLSRSAPSA</sequence>
<dbReference type="Gene3D" id="3.40.190.290">
    <property type="match status" value="1"/>
</dbReference>
<dbReference type="InterPro" id="IPR000847">
    <property type="entry name" value="LysR_HTH_N"/>
</dbReference>
<accession>A0A202B9V1</accession>
<dbReference type="EMBL" id="NHOO01000007">
    <property type="protein sequence ID" value="OVE48346.1"/>
    <property type="molecule type" value="Genomic_DNA"/>
</dbReference>
<dbReference type="SUPFAM" id="SSF46785">
    <property type="entry name" value="Winged helix' DNA-binding domain"/>
    <property type="match status" value="1"/>
</dbReference>